<proteinExistence type="predicted"/>
<organism evidence="1 2">
    <name type="scientific">Paenarthrobacter ureafaciens</name>
    <dbReference type="NCBI Taxonomy" id="37931"/>
    <lineage>
        <taxon>Bacteria</taxon>
        <taxon>Bacillati</taxon>
        <taxon>Actinomycetota</taxon>
        <taxon>Actinomycetes</taxon>
        <taxon>Micrococcales</taxon>
        <taxon>Micrococcaceae</taxon>
        <taxon>Paenarthrobacter</taxon>
    </lineage>
</organism>
<dbReference type="Proteomes" id="UP001163293">
    <property type="component" value="Chromosome"/>
</dbReference>
<evidence type="ECO:0000313" key="2">
    <source>
        <dbReference type="Proteomes" id="UP001163293"/>
    </source>
</evidence>
<keyword evidence="2" id="KW-1185">Reference proteome</keyword>
<protein>
    <submittedName>
        <fullName evidence="1">Uncharacterized protein</fullName>
    </submittedName>
</protein>
<gene>
    <name evidence="1" type="ORF">NL394_01735</name>
</gene>
<evidence type="ECO:0000313" key="1">
    <source>
        <dbReference type="EMBL" id="UYV97993.1"/>
    </source>
</evidence>
<dbReference type="AlphaFoldDB" id="A0AAX3EJZ5"/>
<sequence>MARISAIAPLENDGWLPPERGEALYQEPAIGTHRVRLLVELTALEPGGLEFTSPDFTVTGIGSRNVQPLWSSVDSTIGQGKTLEATLVFELPDQAIALVLEGPDGTRLSLGQAHHGK</sequence>
<accession>A0AAX3EJZ5</accession>
<name>A0AAX3EJZ5_PAEUR</name>
<reference evidence="1" key="1">
    <citation type="submission" date="2022-07" db="EMBL/GenBank/DDBJ databases">
        <authorList>
            <person name="Wu T."/>
        </authorList>
    </citation>
    <scope>NUCLEOTIDE SEQUENCE</scope>
    <source>
        <strain evidence="1">SD-1</strain>
    </source>
</reference>
<dbReference type="RefSeq" id="WP_259362794.1">
    <property type="nucleotide sequence ID" value="NZ_CP043010.1"/>
</dbReference>
<dbReference type="EMBL" id="CP101185">
    <property type="protein sequence ID" value="UYV97993.1"/>
    <property type="molecule type" value="Genomic_DNA"/>
</dbReference>